<dbReference type="SUPFAM" id="SSF54160">
    <property type="entry name" value="Chromo domain-like"/>
    <property type="match status" value="1"/>
</dbReference>
<dbReference type="CDD" id="cd00024">
    <property type="entry name" value="CD_CSD"/>
    <property type="match status" value="1"/>
</dbReference>
<dbReference type="PROSITE" id="PS50013">
    <property type="entry name" value="CHROMO_2"/>
    <property type="match status" value="1"/>
</dbReference>
<dbReference type="Proteomes" id="UP000237271">
    <property type="component" value="Unassembled WGS sequence"/>
</dbReference>
<dbReference type="Gene3D" id="2.40.50.40">
    <property type="match status" value="1"/>
</dbReference>
<evidence type="ECO:0000259" key="2">
    <source>
        <dbReference type="PROSITE" id="PS50013"/>
    </source>
</evidence>
<reference evidence="3 4" key="1">
    <citation type="journal article" date="2017" name="Genome Biol. Evol.">
        <title>Phytophthora megakarya and P. palmivora, closely related causal agents of cacao black pod rot, underwent increases in genome sizes and gene numbers by different mechanisms.</title>
        <authorList>
            <person name="Ali S.S."/>
            <person name="Shao J."/>
            <person name="Lary D.J."/>
            <person name="Kronmiller B."/>
            <person name="Shen D."/>
            <person name="Strem M.D."/>
            <person name="Amoako-Attah I."/>
            <person name="Akrofi A.Y."/>
            <person name="Begoude B.A."/>
            <person name="Ten Hoopen G.M."/>
            <person name="Coulibaly K."/>
            <person name="Kebe B.I."/>
            <person name="Melnick R.L."/>
            <person name="Guiltinan M.J."/>
            <person name="Tyler B.M."/>
            <person name="Meinhardt L.W."/>
            <person name="Bailey B.A."/>
        </authorList>
    </citation>
    <scope>NUCLEOTIDE SEQUENCE [LARGE SCALE GENOMIC DNA]</scope>
    <source>
        <strain evidence="4">sbr112.9</strain>
    </source>
</reference>
<sequence length="578" mass="65199">MRARCRSTGEDYNLVTQNVKKSFDAELRETFCSLRLRKEVADVTEGQIIAEIKALLAKVKNDDMPDIKLLFKQELKIHMKETDIEARILSYFQRFKQVVKENGLDDVFAGVEGEKEKCKRLISCLAPAVLKADAGPTRMQLRKNKRMWNIEKEQSKSVNKSGASKPDTPSGKGAAHPKKAATEKKEPSQPKGDKKADKPADKKASKKLSKPREPPSPCPKCHVMHWPNDCPKETDAEKVELRNKLREANKVRKSRVKRLMKLMPSASRTMTINGVLELPCCPDTGSDHTMISQSHWVMLLAADPSVQQLPLNSPVDIVKFGAYPFAGAVPCLITDTDGAEFIIVRDLLGAPGIDVDRQLEQLAVHSEDKTSAELSIMDFRRIKWISYESSYTRMMCGVWNFVTILLLACHRSKLKFYADSNLNVTEEPLEHISSQGVILAVEKLKGHRWNSKINDYEVLVQWKGLESIEDSYEPLSSLARDIETLVKQYVATADQKLQEYWQRVTKGGEQQQQENAASTPLLKKKTRSKKRNRSCQQQRQPAVNQDVPDHSPDNVLAEQLNIDGYVPHSASNPECALK</sequence>
<organism evidence="3 4">
    <name type="scientific">Phytophthora palmivora</name>
    <dbReference type="NCBI Taxonomy" id="4796"/>
    <lineage>
        <taxon>Eukaryota</taxon>
        <taxon>Sar</taxon>
        <taxon>Stramenopiles</taxon>
        <taxon>Oomycota</taxon>
        <taxon>Peronosporomycetes</taxon>
        <taxon>Peronosporales</taxon>
        <taxon>Peronosporaceae</taxon>
        <taxon>Phytophthora</taxon>
    </lineage>
</organism>
<protein>
    <recommendedName>
        <fullName evidence="2">Chromo domain-containing protein</fullName>
    </recommendedName>
</protein>
<dbReference type="InterPro" id="IPR000953">
    <property type="entry name" value="Chromo/chromo_shadow_dom"/>
</dbReference>
<evidence type="ECO:0000256" key="1">
    <source>
        <dbReference type="SAM" id="MobiDB-lite"/>
    </source>
</evidence>
<proteinExistence type="predicted"/>
<feature type="domain" description="Chromo" evidence="2">
    <location>
        <begin position="439"/>
        <end position="489"/>
    </location>
</feature>
<feature type="compositionally biased region" description="Polar residues" evidence="1">
    <location>
        <begin position="508"/>
        <end position="517"/>
    </location>
</feature>
<name>A0A2P4YNA9_9STRA</name>
<feature type="region of interest" description="Disordered" evidence="1">
    <location>
        <begin position="140"/>
        <end position="224"/>
    </location>
</feature>
<dbReference type="InterPro" id="IPR016197">
    <property type="entry name" value="Chromo-like_dom_sf"/>
</dbReference>
<comment type="caution">
    <text evidence="3">The sequence shown here is derived from an EMBL/GenBank/DDBJ whole genome shotgun (WGS) entry which is preliminary data.</text>
</comment>
<dbReference type="AlphaFoldDB" id="A0A2P4YNA9"/>
<feature type="compositionally biased region" description="Basic residues" evidence="1">
    <location>
        <begin position="522"/>
        <end position="533"/>
    </location>
</feature>
<dbReference type="EMBL" id="NCKW01001817">
    <property type="protein sequence ID" value="POM79288.1"/>
    <property type="molecule type" value="Genomic_DNA"/>
</dbReference>
<feature type="compositionally biased region" description="Basic and acidic residues" evidence="1">
    <location>
        <begin position="180"/>
        <end position="203"/>
    </location>
</feature>
<feature type="region of interest" description="Disordered" evidence="1">
    <location>
        <begin position="507"/>
        <end position="554"/>
    </location>
</feature>
<dbReference type="OrthoDB" id="124333at2759"/>
<gene>
    <name evidence="3" type="ORF">PHPALM_3089</name>
</gene>
<dbReference type="SMART" id="SM00298">
    <property type="entry name" value="CHROMO"/>
    <property type="match status" value="1"/>
</dbReference>
<keyword evidence="4" id="KW-1185">Reference proteome</keyword>
<accession>A0A2P4YNA9</accession>
<evidence type="ECO:0000313" key="3">
    <source>
        <dbReference type="EMBL" id="POM79288.1"/>
    </source>
</evidence>
<feature type="compositionally biased region" description="Polar residues" evidence="1">
    <location>
        <begin position="534"/>
        <end position="543"/>
    </location>
</feature>
<evidence type="ECO:0000313" key="4">
    <source>
        <dbReference type="Proteomes" id="UP000237271"/>
    </source>
</evidence>